<feature type="domain" description="LysM" evidence="4">
    <location>
        <begin position="275"/>
        <end position="319"/>
    </location>
</feature>
<evidence type="ECO:0000256" key="3">
    <source>
        <dbReference type="ARBA" id="ARBA00023295"/>
    </source>
</evidence>
<accession>A0A3E0HDK4</accession>
<dbReference type="PANTHER" id="PTHR34135:SF2">
    <property type="entry name" value="LYSOZYME"/>
    <property type="match status" value="1"/>
</dbReference>
<dbReference type="Pfam" id="PF01476">
    <property type="entry name" value="LysM"/>
    <property type="match status" value="2"/>
</dbReference>
<dbReference type="SMART" id="SM00257">
    <property type="entry name" value="LysM"/>
    <property type="match status" value="2"/>
</dbReference>
<keyword evidence="2" id="KW-0378">Hydrolase</keyword>
<dbReference type="GO" id="GO:0016998">
    <property type="term" value="P:cell wall macromolecule catabolic process"/>
    <property type="evidence" value="ECO:0007669"/>
    <property type="project" value="InterPro"/>
</dbReference>
<dbReference type="CDD" id="cd00599">
    <property type="entry name" value="GH25_muramidase"/>
    <property type="match status" value="1"/>
</dbReference>
<dbReference type="Gene3D" id="3.10.350.10">
    <property type="entry name" value="LysM domain"/>
    <property type="match status" value="2"/>
</dbReference>
<dbReference type="GO" id="GO:0003796">
    <property type="term" value="F:lysozyme activity"/>
    <property type="evidence" value="ECO:0007669"/>
    <property type="project" value="InterPro"/>
</dbReference>
<dbReference type="GO" id="GO:0009253">
    <property type="term" value="P:peptidoglycan catabolic process"/>
    <property type="evidence" value="ECO:0007669"/>
    <property type="project" value="InterPro"/>
</dbReference>
<keyword evidence="3" id="KW-0326">Glycosidase</keyword>
<dbReference type="CDD" id="cd00118">
    <property type="entry name" value="LysM"/>
    <property type="match status" value="2"/>
</dbReference>
<dbReference type="InterPro" id="IPR018392">
    <property type="entry name" value="LysM"/>
</dbReference>
<evidence type="ECO:0000313" key="5">
    <source>
        <dbReference type="EMBL" id="REH42732.1"/>
    </source>
</evidence>
<dbReference type="SUPFAM" id="SSF51445">
    <property type="entry name" value="(Trans)glycosidases"/>
    <property type="match status" value="1"/>
</dbReference>
<dbReference type="Proteomes" id="UP000256269">
    <property type="component" value="Unassembled WGS sequence"/>
</dbReference>
<keyword evidence="6" id="KW-1185">Reference proteome</keyword>
<dbReference type="Gene3D" id="3.20.20.80">
    <property type="entry name" value="Glycosidases"/>
    <property type="match status" value="1"/>
</dbReference>
<dbReference type="SUPFAM" id="SSF54106">
    <property type="entry name" value="LysM domain"/>
    <property type="match status" value="2"/>
</dbReference>
<protein>
    <submittedName>
        <fullName evidence="5">GH25 family lysozyme M1 (1,4-beta-N-acetylmuramidase)</fullName>
    </submittedName>
</protein>
<gene>
    <name evidence="5" type="ORF">BCF44_110229</name>
</gene>
<dbReference type="SMART" id="SM00641">
    <property type="entry name" value="Glyco_25"/>
    <property type="match status" value="1"/>
</dbReference>
<name>A0A3E0HDK4_9PSEU</name>
<dbReference type="InterPro" id="IPR002053">
    <property type="entry name" value="Glyco_hydro_25"/>
</dbReference>
<evidence type="ECO:0000259" key="4">
    <source>
        <dbReference type="PROSITE" id="PS51782"/>
    </source>
</evidence>
<dbReference type="EMBL" id="QUNO01000010">
    <property type="protein sequence ID" value="REH42732.1"/>
    <property type="molecule type" value="Genomic_DNA"/>
</dbReference>
<dbReference type="InterPro" id="IPR036779">
    <property type="entry name" value="LysM_dom_sf"/>
</dbReference>
<organism evidence="5 6">
    <name type="scientific">Kutzneria buriramensis</name>
    <dbReference type="NCBI Taxonomy" id="1045776"/>
    <lineage>
        <taxon>Bacteria</taxon>
        <taxon>Bacillati</taxon>
        <taxon>Actinomycetota</taxon>
        <taxon>Actinomycetes</taxon>
        <taxon>Pseudonocardiales</taxon>
        <taxon>Pseudonocardiaceae</taxon>
        <taxon>Kutzneria</taxon>
    </lineage>
</organism>
<dbReference type="Pfam" id="PF01183">
    <property type="entry name" value="Glyco_hydro_25"/>
    <property type="match status" value="1"/>
</dbReference>
<dbReference type="OrthoDB" id="3698205at2"/>
<reference evidence="5 6" key="1">
    <citation type="submission" date="2018-08" db="EMBL/GenBank/DDBJ databases">
        <title>Genomic Encyclopedia of Archaeal and Bacterial Type Strains, Phase II (KMG-II): from individual species to whole genera.</title>
        <authorList>
            <person name="Goeker M."/>
        </authorList>
    </citation>
    <scope>NUCLEOTIDE SEQUENCE [LARGE SCALE GENOMIC DNA]</scope>
    <source>
        <strain evidence="5 6">DSM 45791</strain>
    </source>
</reference>
<dbReference type="InterPro" id="IPR018077">
    <property type="entry name" value="Glyco_hydro_fam25_subgr"/>
</dbReference>
<sequence length="320" mass="33879">MTNYGIDIASYQGSAIDWTATAGNNISFVSVKVTEDTDYTNPYATAQADGARGAGIHAGGYHFARPGDPSAQVDHFVTELTARNLLAAGSLLPMLDVEVGLGDDANTWIGAFRDLFEQRTGVGLLVYASLDWYRNVLVPSRWASPSTRLWVAQWNGDPGHPDYSDPALAIHQHSNRGSVPGFGGLVDRDATVDGVDLSAVLIGGVSAPTQPTPPSAPSDGWVAYTVVAGDTLSAIAERTGTTWQELASRNNIPNPNLIRVGQVIQVPGNGNSGGQMYRIQPGDTLSQLAANWGTTVDAIASLNGIPNPNLIFAGEWIRRP</sequence>
<dbReference type="AlphaFoldDB" id="A0A3E0HDK4"/>
<proteinExistence type="inferred from homology"/>
<feature type="domain" description="LysM" evidence="4">
    <location>
        <begin position="222"/>
        <end position="266"/>
    </location>
</feature>
<dbReference type="PROSITE" id="PS51904">
    <property type="entry name" value="GLYCOSYL_HYDROL_F25_2"/>
    <property type="match status" value="1"/>
</dbReference>
<dbReference type="GO" id="GO:0016052">
    <property type="term" value="P:carbohydrate catabolic process"/>
    <property type="evidence" value="ECO:0007669"/>
    <property type="project" value="TreeGrafter"/>
</dbReference>
<comment type="caution">
    <text evidence="5">The sequence shown here is derived from an EMBL/GenBank/DDBJ whole genome shotgun (WGS) entry which is preliminary data.</text>
</comment>
<evidence type="ECO:0000256" key="2">
    <source>
        <dbReference type="ARBA" id="ARBA00022801"/>
    </source>
</evidence>
<evidence type="ECO:0000313" key="6">
    <source>
        <dbReference type="Proteomes" id="UP000256269"/>
    </source>
</evidence>
<dbReference type="PROSITE" id="PS51782">
    <property type="entry name" value="LYSM"/>
    <property type="match status" value="2"/>
</dbReference>
<dbReference type="PANTHER" id="PTHR34135">
    <property type="entry name" value="LYSOZYME"/>
    <property type="match status" value="1"/>
</dbReference>
<dbReference type="RefSeq" id="WP_116177540.1">
    <property type="nucleotide sequence ID" value="NZ_CP144375.1"/>
</dbReference>
<evidence type="ECO:0000256" key="1">
    <source>
        <dbReference type="ARBA" id="ARBA00010646"/>
    </source>
</evidence>
<comment type="similarity">
    <text evidence="1">Belongs to the glycosyl hydrolase 25 family.</text>
</comment>
<dbReference type="InterPro" id="IPR017853">
    <property type="entry name" value="GH"/>
</dbReference>